<sequence length="718" mass="80417">MLNDENTALLDTLSDCLTTADAKVGGIIKIIENATNPDNIVKTLVESPLVFNSALSLKMASQDNDIAELARLHVINRVLCATNPGDDTTFVKKWKKTMGSAVPSKRADIFKTCSAWWTHSDAITELSRASKALGIFEMALMATAPLLFKNGHCIQYFTGRPVEWTPTHHTRLLHPNTLLMLLRSDIGTHCVTQWCEEQWQGHLLDDLEALRALKGYYPEDTSVLKTCVANDGSVTTVPWRLVAKGVSSQHAWNGVSLLTTNTKGIKKKGPLFIQHLLSTHSVSSIQETKFSDVQHLLTFKFHLASSFTHKLFVNDPNTLLDRPTRGRGSGVMTVRRSDFPSFDSAVVVSWLSVPGRYLVVEGMVERVVVYIYNVYAPVDRHEKQQCFARLDTDELEDDATHFALGDLNTPLDPRLDCSTPDLRYDPNRSSCLEWLARLGVVDACRIHHDKKRVFTGPLPRKNRLDYVLMSETFCNCYYGSSRYFLSRHAGDHLVHSVVSAIEMEAEMVRDRLRLADNPGKKLRTQDIQAVEGPRIALDQAAARHRVSSDEDDREHYDEAMRHYKETVLRTSQYHQDNAFDFQTINSERSTSHFFRPLDTSLCKISIEEVETPDGSVSTNPHEILLRLLEYGGSEMGDPDSPSGRAPPPDKGMQRKLLNSITRLVSESDRLLLDADLTAADRAGAIRHMKTSSAQGMDGLTAGFYQVALDVFGEYLAIV</sequence>
<keyword evidence="2" id="KW-0378">Hydrolase</keyword>
<dbReference type="GO" id="GO:0004527">
    <property type="term" value="F:exonuclease activity"/>
    <property type="evidence" value="ECO:0007669"/>
    <property type="project" value="UniProtKB-KW"/>
</dbReference>
<accession>A0A0P1ASE1</accession>
<feature type="domain" description="Endonuclease/exonuclease/phosphatase" evidence="1">
    <location>
        <begin position="273"/>
        <end position="488"/>
    </location>
</feature>
<proteinExistence type="predicted"/>
<keyword evidence="2" id="KW-0540">Nuclease</keyword>
<dbReference type="Gene3D" id="3.60.10.10">
    <property type="entry name" value="Endonuclease/exonuclease/phosphatase"/>
    <property type="match status" value="1"/>
</dbReference>
<evidence type="ECO:0000313" key="3">
    <source>
        <dbReference type="Proteomes" id="UP000054928"/>
    </source>
</evidence>
<dbReference type="InterPro" id="IPR005135">
    <property type="entry name" value="Endo/exonuclease/phosphatase"/>
</dbReference>
<keyword evidence="3" id="KW-1185">Reference proteome</keyword>
<dbReference type="GeneID" id="36409395"/>
<name>A0A0P1ASE1_PLAHL</name>
<dbReference type="RefSeq" id="XP_024580441.1">
    <property type="nucleotide sequence ID" value="XM_024730133.1"/>
</dbReference>
<keyword evidence="2" id="KW-0269">Exonuclease</keyword>
<dbReference type="GO" id="GO:0004519">
    <property type="term" value="F:endonuclease activity"/>
    <property type="evidence" value="ECO:0007669"/>
    <property type="project" value="UniProtKB-KW"/>
</dbReference>
<dbReference type="AlphaFoldDB" id="A0A0P1ASE1"/>
<organism evidence="2 3">
    <name type="scientific">Plasmopara halstedii</name>
    <name type="common">Downy mildew of sunflower</name>
    <dbReference type="NCBI Taxonomy" id="4781"/>
    <lineage>
        <taxon>Eukaryota</taxon>
        <taxon>Sar</taxon>
        <taxon>Stramenopiles</taxon>
        <taxon>Oomycota</taxon>
        <taxon>Peronosporomycetes</taxon>
        <taxon>Peronosporales</taxon>
        <taxon>Peronosporaceae</taxon>
        <taxon>Plasmopara</taxon>
    </lineage>
</organism>
<dbReference type="SUPFAM" id="SSF56219">
    <property type="entry name" value="DNase I-like"/>
    <property type="match status" value="1"/>
</dbReference>
<dbReference type="InterPro" id="IPR036691">
    <property type="entry name" value="Endo/exonu/phosph_ase_sf"/>
</dbReference>
<keyword evidence="2" id="KW-0255">Endonuclease</keyword>
<evidence type="ECO:0000313" key="2">
    <source>
        <dbReference type="EMBL" id="CEG44072.1"/>
    </source>
</evidence>
<dbReference type="Proteomes" id="UP000054928">
    <property type="component" value="Unassembled WGS sequence"/>
</dbReference>
<evidence type="ECO:0000259" key="1">
    <source>
        <dbReference type="Pfam" id="PF03372"/>
    </source>
</evidence>
<dbReference type="OrthoDB" id="78439at2759"/>
<dbReference type="STRING" id="4781.A0A0P1ASE1"/>
<dbReference type="EMBL" id="CCYD01000810">
    <property type="protein sequence ID" value="CEG44072.1"/>
    <property type="molecule type" value="Genomic_DNA"/>
</dbReference>
<protein>
    <submittedName>
        <fullName evidence="2">Endonuclease/exonuclease/phosphatase</fullName>
    </submittedName>
</protein>
<reference evidence="3" key="1">
    <citation type="submission" date="2014-09" db="EMBL/GenBank/DDBJ databases">
        <authorList>
            <person name="Sharma Rahul"/>
            <person name="Thines Marco"/>
        </authorList>
    </citation>
    <scope>NUCLEOTIDE SEQUENCE [LARGE SCALE GENOMIC DNA]</scope>
</reference>
<dbReference type="Pfam" id="PF03372">
    <property type="entry name" value="Exo_endo_phos"/>
    <property type="match status" value="1"/>
</dbReference>